<gene>
    <name evidence="3" type="primary">AMPD3_3</name>
    <name evidence="3" type="ORF">ILYODFUR_036492</name>
</gene>
<dbReference type="Proteomes" id="UP001482620">
    <property type="component" value="Unassembled WGS sequence"/>
</dbReference>
<dbReference type="Pfam" id="PF19326">
    <property type="entry name" value="AMP_deaminase"/>
    <property type="match status" value="1"/>
</dbReference>
<dbReference type="InterPro" id="IPR032466">
    <property type="entry name" value="Metal_Hydrolase"/>
</dbReference>
<evidence type="ECO:0000313" key="4">
    <source>
        <dbReference type="Proteomes" id="UP001482620"/>
    </source>
</evidence>
<accession>A0ABV0VCG7</accession>
<comment type="caution">
    <text evidence="3">The sequence shown here is derived from an EMBL/GenBank/DDBJ whole genome shotgun (WGS) entry which is preliminary data.</text>
</comment>
<dbReference type="InterPro" id="IPR006329">
    <property type="entry name" value="AMPD"/>
</dbReference>
<protein>
    <submittedName>
        <fullName evidence="3">AMP deaminase 3</fullName>
    </submittedName>
</protein>
<reference evidence="3 4" key="1">
    <citation type="submission" date="2021-06" db="EMBL/GenBank/DDBJ databases">
        <authorList>
            <person name="Palmer J.M."/>
        </authorList>
    </citation>
    <scope>NUCLEOTIDE SEQUENCE [LARGE SCALE GENOMIC DNA]</scope>
    <source>
        <strain evidence="4">if_2019</strain>
        <tissue evidence="3">Muscle</tissue>
    </source>
</reference>
<keyword evidence="4" id="KW-1185">Reference proteome</keyword>
<evidence type="ECO:0000256" key="2">
    <source>
        <dbReference type="ARBA" id="ARBA00023080"/>
    </source>
</evidence>
<keyword evidence="2" id="KW-0546">Nucleotide metabolism</keyword>
<proteinExistence type="inferred from homology"/>
<dbReference type="PANTHER" id="PTHR11359:SF2">
    <property type="entry name" value="AMP DEAMINASE 3"/>
    <property type="match status" value="1"/>
</dbReference>
<dbReference type="SUPFAM" id="SSF51556">
    <property type="entry name" value="Metallo-dependent hydrolases"/>
    <property type="match status" value="1"/>
</dbReference>
<sequence>MRSPPSSATFVCHPILFAPVPRGFSCRWKTYCHRRLNFLESKFHLHEMLNEMAEMKELKSVAHRDFYNVRKVDTHIHAAACMNQKHLLKFIKTSYQTEADRVVLEKGNQKMTLEEVFRKLNMDPYDLTVDSLDVHAGRQTFHRFDKFNSKYNPVGASELREIYLKTDNYINGEYFARLIK</sequence>
<dbReference type="Gene3D" id="4.10.800.20">
    <property type="match status" value="1"/>
</dbReference>
<feature type="non-terminal residue" evidence="3">
    <location>
        <position position="180"/>
    </location>
</feature>
<comment type="similarity">
    <text evidence="1">Belongs to the metallo-dependent hydrolases superfamily. Adenosine and AMP deaminases family.</text>
</comment>
<dbReference type="PANTHER" id="PTHR11359">
    <property type="entry name" value="AMP DEAMINASE"/>
    <property type="match status" value="1"/>
</dbReference>
<evidence type="ECO:0000313" key="3">
    <source>
        <dbReference type="EMBL" id="MEQ2253822.1"/>
    </source>
</evidence>
<name>A0ABV0VCG7_9TELE</name>
<organism evidence="3 4">
    <name type="scientific">Ilyodon furcidens</name>
    <name type="common">goldbreast splitfin</name>
    <dbReference type="NCBI Taxonomy" id="33524"/>
    <lineage>
        <taxon>Eukaryota</taxon>
        <taxon>Metazoa</taxon>
        <taxon>Chordata</taxon>
        <taxon>Craniata</taxon>
        <taxon>Vertebrata</taxon>
        <taxon>Euteleostomi</taxon>
        <taxon>Actinopterygii</taxon>
        <taxon>Neopterygii</taxon>
        <taxon>Teleostei</taxon>
        <taxon>Neoteleostei</taxon>
        <taxon>Acanthomorphata</taxon>
        <taxon>Ovalentaria</taxon>
        <taxon>Atherinomorphae</taxon>
        <taxon>Cyprinodontiformes</taxon>
        <taxon>Goodeidae</taxon>
        <taxon>Ilyodon</taxon>
    </lineage>
</organism>
<evidence type="ECO:0000256" key="1">
    <source>
        <dbReference type="ARBA" id="ARBA00006676"/>
    </source>
</evidence>
<dbReference type="EMBL" id="JAHRIQ010100140">
    <property type="protein sequence ID" value="MEQ2253822.1"/>
    <property type="molecule type" value="Genomic_DNA"/>
</dbReference>
<dbReference type="Gene3D" id="3.20.20.140">
    <property type="entry name" value="Metal-dependent hydrolases"/>
    <property type="match status" value="1"/>
</dbReference>